<reference evidence="1" key="1">
    <citation type="submission" date="2024-06" db="EMBL/GenBank/DDBJ databases">
        <title>Diversity, functionality, and evolutionary history of bacterial symbionts in false click beetles (Coleoptera, Throscidae).</title>
        <authorList>
            <person name="Wierz J.C."/>
            <person name="Malm H."/>
            <person name="Kaltenpoth M."/>
            <person name="Engl T."/>
        </authorList>
    </citation>
    <scope>NUCLEOTIDE SEQUENCE</scope>
    <source>
        <strain evidence="1">Tder</strain>
    </source>
</reference>
<accession>A0AAU7QUE6</accession>
<organism evidence="1">
    <name type="scientific">Candidatus Shikimatogenerans sp. Tder</name>
    <dbReference type="NCBI Taxonomy" id="3158566"/>
    <lineage>
        <taxon>Bacteria</taxon>
        <taxon>Pseudomonadati</taxon>
        <taxon>Bacteroidota</taxon>
        <taxon>Flavobacteriia</taxon>
        <taxon>Flavobacteriales</taxon>
        <taxon>Candidatus Shikimatogenerans</taxon>
    </lineage>
</organism>
<sequence>MNYENYKLKDKIDVIIINLNFKNKNIIVSNKKFYKNVKFKKNIKKYNLFKNKIVLGKIKKIINNNLIININKNIKCFLLYRDIS</sequence>
<proteinExistence type="predicted"/>
<gene>
    <name evidence="1" type="ORF">ABNO82_00245</name>
</gene>
<evidence type="ECO:0008006" key="2">
    <source>
        <dbReference type="Google" id="ProtNLM"/>
    </source>
</evidence>
<name>A0AAU7QUE6_9FLAO</name>
<dbReference type="AlphaFoldDB" id="A0AAU7QUE6"/>
<evidence type="ECO:0000313" key="1">
    <source>
        <dbReference type="EMBL" id="XBT18535.1"/>
    </source>
</evidence>
<protein>
    <recommendedName>
        <fullName evidence="2">S1 motif domain-containing protein</fullName>
    </recommendedName>
</protein>
<dbReference type="EMBL" id="CP157895">
    <property type="protein sequence ID" value="XBT18535.1"/>
    <property type="molecule type" value="Genomic_DNA"/>
</dbReference>